<keyword evidence="2 5" id="KW-0067">ATP-binding</keyword>
<evidence type="ECO:0000256" key="1">
    <source>
        <dbReference type="ARBA" id="ARBA00022741"/>
    </source>
</evidence>
<dbReference type="PROSITE" id="PS50893">
    <property type="entry name" value="ABC_TRANSPORTER_2"/>
    <property type="match status" value="2"/>
</dbReference>
<dbReference type="InterPro" id="IPR027417">
    <property type="entry name" value="P-loop_NTPase"/>
</dbReference>
<dbReference type="SMART" id="SM00382">
    <property type="entry name" value="AAA"/>
    <property type="match status" value="2"/>
</dbReference>
<proteinExistence type="predicted"/>
<dbReference type="RefSeq" id="WP_099437259.1">
    <property type="nucleotide sequence ID" value="NZ_CP024091.1"/>
</dbReference>
<dbReference type="NCBIfam" id="NF000355">
    <property type="entry name" value="ribo_prot_ABC_F"/>
    <property type="match status" value="1"/>
</dbReference>
<name>A0A2D1U135_9SPHI</name>
<accession>A0A2D1U135</accession>
<evidence type="ECO:0000313" key="6">
    <source>
        <dbReference type="Proteomes" id="UP000223749"/>
    </source>
</evidence>
<organism evidence="5 6">
    <name type="scientific">Pedobacter ginsengisoli</name>
    <dbReference type="NCBI Taxonomy" id="363852"/>
    <lineage>
        <taxon>Bacteria</taxon>
        <taxon>Pseudomonadati</taxon>
        <taxon>Bacteroidota</taxon>
        <taxon>Sphingobacteriia</taxon>
        <taxon>Sphingobacteriales</taxon>
        <taxon>Sphingobacteriaceae</taxon>
        <taxon>Pedobacter</taxon>
    </lineage>
</organism>
<gene>
    <name evidence="5" type="ORF">CPT03_01915</name>
</gene>
<dbReference type="GO" id="GO:0016887">
    <property type="term" value="F:ATP hydrolysis activity"/>
    <property type="evidence" value="ECO:0007669"/>
    <property type="project" value="InterPro"/>
</dbReference>
<feature type="domain" description="ABC transporter" evidence="4">
    <location>
        <begin position="339"/>
        <end position="529"/>
    </location>
</feature>
<dbReference type="EMBL" id="CP024091">
    <property type="protein sequence ID" value="ATP55306.1"/>
    <property type="molecule type" value="Genomic_DNA"/>
</dbReference>
<dbReference type="SUPFAM" id="SSF52540">
    <property type="entry name" value="P-loop containing nucleoside triphosphate hydrolases"/>
    <property type="match status" value="2"/>
</dbReference>
<keyword evidence="6" id="KW-1185">Reference proteome</keyword>
<dbReference type="InterPro" id="IPR003593">
    <property type="entry name" value="AAA+_ATPase"/>
</dbReference>
<dbReference type="Gene3D" id="3.40.50.300">
    <property type="entry name" value="P-loop containing nucleotide triphosphate hydrolases"/>
    <property type="match status" value="2"/>
</dbReference>
<dbReference type="FunFam" id="3.40.50.300:FF:001320">
    <property type="entry name" value="Heme ABC transporter ATP-binding protein"/>
    <property type="match status" value="1"/>
</dbReference>
<dbReference type="Pfam" id="PF00005">
    <property type="entry name" value="ABC_tran"/>
    <property type="match status" value="2"/>
</dbReference>
<dbReference type="KEGG" id="pgs:CPT03_01915"/>
<evidence type="ECO:0000259" key="4">
    <source>
        <dbReference type="PROSITE" id="PS50893"/>
    </source>
</evidence>
<feature type="coiled-coil region" evidence="3">
    <location>
        <begin position="225"/>
        <end position="266"/>
    </location>
</feature>
<protein>
    <submittedName>
        <fullName evidence="5">ABC transporter ATP-binding protein</fullName>
    </submittedName>
</protein>
<dbReference type="Proteomes" id="UP000223749">
    <property type="component" value="Chromosome"/>
</dbReference>
<keyword evidence="1" id="KW-0547">Nucleotide-binding</keyword>
<feature type="domain" description="ABC transporter" evidence="4">
    <location>
        <begin position="3"/>
        <end position="236"/>
    </location>
</feature>
<dbReference type="OrthoDB" id="9804035at2"/>
<evidence type="ECO:0000313" key="5">
    <source>
        <dbReference type="EMBL" id="ATP55306.1"/>
    </source>
</evidence>
<dbReference type="InterPro" id="IPR003439">
    <property type="entry name" value="ABC_transporter-like_ATP-bd"/>
</dbReference>
<dbReference type="PROSITE" id="PS00211">
    <property type="entry name" value="ABC_TRANSPORTER_1"/>
    <property type="match status" value="1"/>
</dbReference>
<dbReference type="InterPro" id="IPR017871">
    <property type="entry name" value="ABC_transporter-like_CS"/>
</dbReference>
<dbReference type="CDD" id="cd03221">
    <property type="entry name" value="ABCF_EF-3"/>
    <property type="match status" value="2"/>
</dbReference>
<evidence type="ECO:0000256" key="3">
    <source>
        <dbReference type="SAM" id="Coils"/>
    </source>
</evidence>
<sequence length="529" mass="59737">MSIVVKQLSYIHSNRECLFRNINFSVSKGQKIALIGSNGSGKSTLLRILANRIAPATGDVSSTSKPFYVPQHFGQYDNLTVAQALDIDSKMKALQAILNGDASLANFTQLDDDWNIEEKALTSLRLWGMQHIELAQLIKTLSGGEKTKVFLAGITIHSPSVILFDEPSNHLDRDGREQLNNFIQSSKATIIVVSHDRTLLNLLDSTFELNQNGLDVYGGNYEFYKLQKEEKLTALEAQADHKEKALRQAMQVAKEAAERKQKENSRGNRKQLKEGVPRIFMNTIKNKSEQSTAKLQEVHSDKVNGILHNLQQLKQQLPEVKELKMIFENSNLHTGKILITAQDINFGYCSKYLWENPLSFQIRSGERIAIVGKNGSGKTTLLKLIMGTIKPSVGALNTADFKHLYIDQEYSLLNNELTLFQQVQEFNEQHLPEYRLKTMLHQFLFKQDMWNKPSAQLSGGEKIKLIFCCLMISNSSPELIILDEPTNNLDVQSLEVITSAIKDYKGTLLVISHDEYFINEIGVNERIVL</sequence>
<dbReference type="GO" id="GO:0005524">
    <property type="term" value="F:ATP binding"/>
    <property type="evidence" value="ECO:0007669"/>
    <property type="project" value="UniProtKB-KW"/>
</dbReference>
<dbReference type="PANTHER" id="PTHR42855:SF2">
    <property type="entry name" value="DRUG RESISTANCE ABC TRANSPORTER,ATP-BINDING PROTEIN"/>
    <property type="match status" value="1"/>
</dbReference>
<evidence type="ECO:0000256" key="2">
    <source>
        <dbReference type="ARBA" id="ARBA00022840"/>
    </source>
</evidence>
<dbReference type="InterPro" id="IPR051309">
    <property type="entry name" value="ABCF_ATPase"/>
</dbReference>
<dbReference type="AlphaFoldDB" id="A0A2D1U135"/>
<keyword evidence="3" id="KW-0175">Coiled coil</keyword>
<dbReference type="PANTHER" id="PTHR42855">
    <property type="entry name" value="ABC TRANSPORTER ATP-BINDING SUBUNIT"/>
    <property type="match status" value="1"/>
</dbReference>
<reference evidence="5 6" key="1">
    <citation type="submission" date="2017-10" db="EMBL/GenBank/DDBJ databases">
        <title>Whole genome of Pedobacter ginsengisoli T01R-27 isolated from tomato rhizosphere.</title>
        <authorList>
            <person name="Weon H.-Y."/>
            <person name="Lee S.A."/>
            <person name="Sang M.K."/>
            <person name="Song J."/>
        </authorList>
    </citation>
    <scope>NUCLEOTIDE SEQUENCE [LARGE SCALE GENOMIC DNA]</scope>
    <source>
        <strain evidence="5 6">T01R-27</strain>
    </source>
</reference>